<dbReference type="AlphaFoldDB" id="A0A3E2XLS7"/>
<comment type="caution">
    <text evidence="1">The sequence shown here is derived from an EMBL/GenBank/DDBJ whole genome shotgun (WGS) entry which is preliminary data.</text>
</comment>
<evidence type="ECO:0000313" key="1">
    <source>
        <dbReference type="EMBL" id="RGC47611.1"/>
    </source>
</evidence>
<reference evidence="1 2" key="1">
    <citation type="submission" date="2018-08" db="EMBL/GenBank/DDBJ databases">
        <title>A genome reference for cultivated species of the human gut microbiota.</title>
        <authorList>
            <person name="Zou Y."/>
            <person name="Xue W."/>
            <person name="Luo G."/>
        </authorList>
    </citation>
    <scope>NUCLEOTIDE SEQUENCE [LARGE SCALE GENOMIC DNA]</scope>
    <source>
        <strain evidence="1 2">AM28-39</strain>
    </source>
</reference>
<dbReference type="EMBL" id="QVFD01000006">
    <property type="protein sequence ID" value="RGC47611.1"/>
    <property type="molecule type" value="Genomic_DNA"/>
</dbReference>
<accession>A0A3E2XLS7</accession>
<keyword evidence="2" id="KW-1185">Reference proteome</keyword>
<dbReference type="Proteomes" id="UP000261231">
    <property type="component" value="Unassembled WGS sequence"/>
</dbReference>
<dbReference type="RefSeq" id="WP_117539865.1">
    <property type="nucleotide sequence ID" value="NZ_QVFD01000006.1"/>
</dbReference>
<organism evidence="1 2">
    <name type="scientific">Coprococcus catus</name>
    <dbReference type="NCBI Taxonomy" id="116085"/>
    <lineage>
        <taxon>Bacteria</taxon>
        <taxon>Bacillati</taxon>
        <taxon>Bacillota</taxon>
        <taxon>Clostridia</taxon>
        <taxon>Lachnospirales</taxon>
        <taxon>Lachnospiraceae</taxon>
        <taxon>Coprococcus</taxon>
    </lineage>
</organism>
<protein>
    <submittedName>
        <fullName evidence="1">Uncharacterized protein</fullName>
    </submittedName>
</protein>
<evidence type="ECO:0000313" key="2">
    <source>
        <dbReference type="Proteomes" id="UP000261231"/>
    </source>
</evidence>
<gene>
    <name evidence="1" type="ORF">DW747_08035</name>
</gene>
<name>A0A3E2XLS7_9FIRM</name>
<proteinExistence type="predicted"/>
<sequence length="532" mass="61341">MPLYTDMIMDNFEDYANHHEDDGVIKLQNMPEDASMEQWGAKLQEIADEFICAPRYFLMCWLASYCLDKDLLDDETYTREFPAFTYQREGGRKKFEFQPVSKEHAQNLEEDERDQYIDILSEIAASHSGDKKAEWRGVFRTAFLWHKKKKKLISKEDGFKIAHGLDMSYTLTDFFLTRVLENDGFDFTKSADVIHAYCCFRSKCYQDFLELEALYAEAAKDVAQGTIEEKPEHFTEGMLPGDEEGAGRNQDNSLFGLVEKWKSENIEIVDAEKHLDNVDLKFIAWMKEKAPFLDLPGKTACEIFKRLTAFVYADPEERQQKLEIQRENGQNASDDDWDDAESLEEDVWDNVEGNIVSDLKGVYSEGSLWKLNQVVGEAFVKEIQKCLNELSGKLYKNHPERLARYLSVDANGEVNITVITSRLPLLLSGKANVTKADMLFMLWVAYTLYQRETGEPEALSDRVWSFMELANDVLEKAFLPAFYIPHILERSFLISLCMNGLESENEDIFYFGESPYEIYAAMCQFSVSVTKA</sequence>